<dbReference type="SUPFAM" id="SSF47095">
    <property type="entry name" value="HMG-box"/>
    <property type="match status" value="1"/>
</dbReference>
<feature type="region of interest" description="Disordered" evidence="3">
    <location>
        <begin position="1"/>
        <end position="51"/>
    </location>
</feature>
<feature type="region of interest" description="Disordered" evidence="3">
    <location>
        <begin position="309"/>
        <end position="337"/>
    </location>
</feature>
<dbReference type="InterPro" id="IPR050342">
    <property type="entry name" value="HMGB"/>
</dbReference>
<feature type="region of interest" description="Disordered" evidence="3">
    <location>
        <begin position="74"/>
        <end position="102"/>
    </location>
</feature>
<dbReference type="GO" id="GO:0003677">
    <property type="term" value="F:DNA binding"/>
    <property type="evidence" value="ECO:0007669"/>
    <property type="project" value="UniProtKB-UniRule"/>
</dbReference>
<reference evidence="5" key="1">
    <citation type="submission" date="2021-01" db="EMBL/GenBank/DDBJ databases">
        <authorList>
            <person name="Corre E."/>
            <person name="Pelletier E."/>
            <person name="Niang G."/>
            <person name="Scheremetjew M."/>
            <person name="Finn R."/>
            <person name="Kale V."/>
            <person name="Holt S."/>
            <person name="Cochrane G."/>
            <person name="Meng A."/>
            <person name="Brown T."/>
            <person name="Cohen L."/>
        </authorList>
    </citation>
    <scope>NUCLEOTIDE SEQUENCE</scope>
    <source>
        <strain evidence="5">CCMP147</strain>
    </source>
</reference>
<protein>
    <recommendedName>
        <fullName evidence="4">HMG box domain-containing protein</fullName>
    </recommendedName>
</protein>
<feature type="DNA-binding region" description="HMG box" evidence="2">
    <location>
        <begin position="44"/>
        <end position="146"/>
    </location>
</feature>
<proteinExistence type="predicted"/>
<dbReference type="SMART" id="SM00398">
    <property type="entry name" value="HMG"/>
    <property type="match status" value="1"/>
</dbReference>
<keyword evidence="2" id="KW-0539">Nucleus</keyword>
<dbReference type="EMBL" id="HBED01049004">
    <property type="protein sequence ID" value="CAD8326272.1"/>
    <property type="molecule type" value="Transcribed_RNA"/>
</dbReference>
<feature type="domain" description="HMG box" evidence="4">
    <location>
        <begin position="44"/>
        <end position="146"/>
    </location>
</feature>
<feature type="compositionally biased region" description="Polar residues" evidence="3">
    <location>
        <begin position="201"/>
        <end position="210"/>
    </location>
</feature>
<dbReference type="InterPro" id="IPR009071">
    <property type="entry name" value="HMG_box_dom"/>
</dbReference>
<sequence length="371" mass="40555">MSPRPSPDRMQSSAHVKSLPAKAKAGESSCSKSSAKQQRPKDKPKRPLSAYNLFFQHERDRLLRGIHSPFGYSHDANHCTLGRDPSKRANRSKKARPPPHGKIGFAQLAKTIGANWKVLDKPGKEYFETLAAAEKGRYQRELEIWKSKRANSGNCVSMKSSLPSSSTLVASLPSPTVSTGSLPPLVIVTPPNAAEPLSSIPPATTRNSDGSSYHQHHHYSTSILPPAPPLSYNAHGPPSHPRSSLPQSHQQQGWLDWKSAPQPSSMSYPSHCSHYQQDLAPYCGSSYNNTSMVSGHIDQHHHQQWHNVASEQKKEREAAAYPSRSSDVCSSAKGPGEEVAQGDLLAADRMSSAVENPKDVLDFLANFVRDA</sequence>
<dbReference type="InterPro" id="IPR036910">
    <property type="entry name" value="HMG_box_dom_sf"/>
</dbReference>
<dbReference type="Gene3D" id="1.10.30.10">
    <property type="entry name" value="High mobility group box domain"/>
    <property type="match status" value="1"/>
</dbReference>
<dbReference type="GO" id="GO:0005634">
    <property type="term" value="C:nucleus"/>
    <property type="evidence" value="ECO:0007669"/>
    <property type="project" value="UniProtKB-UniRule"/>
</dbReference>
<evidence type="ECO:0000256" key="1">
    <source>
        <dbReference type="ARBA" id="ARBA00023125"/>
    </source>
</evidence>
<feature type="compositionally biased region" description="Polar residues" evidence="3">
    <location>
        <begin position="241"/>
        <end position="253"/>
    </location>
</feature>
<feature type="compositionally biased region" description="Basic residues" evidence="3">
    <location>
        <begin position="88"/>
        <end position="99"/>
    </location>
</feature>
<dbReference type="PANTHER" id="PTHR48112">
    <property type="entry name" value="HIGH MOBILITY GROUP PROTEIN DSP1"/>
    <property type="match status" value="1"/>
</dbReference>
<dbReference type="PROSITE" id="PS50118">
    <property type="entry name" value="HMG_BOX_2"/>
    <property type="match status" value="1"/>
</dbReference>
<accession>A0A7R9WJ85</accession>
<organism evidence="5">
    <name type="scientific">Pseudictyota dubia</name>
    <dbReference type="NCBI Taxonomy" id="2749911"/>
    <lineage>
        <taxon>Eukaryota</taxon>
        <taxon>Sar</taxon>
        <taxon>Stramenopiles</taxon>
        <taxon>Ochrophyta</taxon>
        <taxon>Bacillariophyta</taxon>
        <taxon>Mediophyceae</taxon>
        <taxon>Biddulphiophycidae</taxon>
        <taxon>Eupodiscales</taxon>
        <taxon>Odontellaceae</taxon>
        <taxon>Pseudictyota</taxon>
    </lineage>
</organism>
<dbReference type="AlphaFoldDB" id="A0A7R9WJ85"/>
<evidence type="ECO:0000256" key="2">
    <source>
        <dbReference type="PROSITE-ProRule" id="PRU00267"/>
    </source>
</evidence>
<name>A0A7R9WJ85_9STRA</name>
<keyword evidence="1 2" id="KW-0238">DNA-binding</keyword>
<dbReference type="PANTHER" id="PTHR48112:SF15">
    <property type="entry name" value="HMG BOX DOMAIN-CONTAINING PROTEIN"/>
    <property type="match status" value="1"/>
</dbReference>
<evidence type="ECO:0000259" key="4">
    <source>
        <dbReference type="PROSITE" id="PS50118"/>
    </source>
</evidence>
<gene>
    <name evidence="5" type="ORF">TDUB1175_LOCUS24692</name>
</gene>
<evidence type="ECO:0000313" key="5">
    <source>
        <dbReference type="EMBL" id="CAD8326272.1"/>
    </source>
</evidence>
<evidence type="ECO:0000256" key="3">
    <source>
        <dbReference type="SAM" id="MobiDB-lite"/>
    </source>
</evidence>
<feature type="region of interest" description="Disordered" evidence="3">
    <location>
        <begin position="196"/>
        <end position="269"/>
    </location>
</feature>